<dbReference type="GO" id="GO:0003677">
    <property type="term" value="F:DNA binding"/>
    <property type="evidence" value="ECO:0007669"/>
    <property type="project" value="UniProtKB-KW"/>
</dbReference>
<evidence type="ECO:0000313" key="10">
    <source>
        <dbReference type="Proteomes" id="UP001567538"/>
    </source>
</evidence>
<comment type="subunit">
    <text evidence="2">Homodimer.</text>
</comment>
<gene>
    <name evidence="9" type="ORF">AAHA92_15980</name>
</gene>
<evidence type="ECO:0000256" key="7">
    <source>
        <dbReference type="SAM" id="MobiDB-lite"/>
    </source>
</evidence>
<evidence type="ECO:0000256" key="2">
    <source>
        <dbReference type="ARBA" id="ARBA00011738"/>
    </source>
</evidence>
<keyword evidence="6" id="KW-0539">Nucleus</keyword>
<dbReference type="InterPro" id="IPR045239">
    <property type="entry name" value="bHLH95_bHLH"/>
</dbReference>
<comment type="caution">
    <text evidence="9">The sequence shown here is derived from an EMBL/GenBank/DDBJ whole genome shotgun (WGS) entry which is preliminary data.</text>
</comment>
<comment type="subcellular location">
    <subcellularLocation>
        <location evidence="1">Nucleus</location>
    </subcellularLocation>
</comment>
<dbReference type="Proteomes" id="UP001567538">
    <property type="component" value="Unassembled WGS sequence"/>
</dbReference>
<dbReference type="GO" id="GO:0005634">
    <property type="term" value="C:nucleus"/>
    <property type="evidence" value="ECO:0007669"/>
    <property type="project" value="UniProtKB-SubCell"/>
</dbReference>
<feature type="region of interest" description="Disordered" evidence="7">
    <location>
        <begin position="18"/>
        <end position="49"/>
    </location>
</feature>
<keyword evidence="4" id="KW-0238">DNA-binding</keyword>
<evidence type="ECO:0000256" key="3">
    <source>
        <dbReference type="ARBA" id="ARBA00023015"/>
    </source>
</evidence>
<dbReference type="FunFam" id="4.10.280.10:FF:000032">
    <property type="entry name" value="Transcription factor bHLH123 family"/>
    <property type="match status" value="1"/>
</dbReference>
<dbReference type="PROSITE" id="PS50888">
    <property type="entry name" value="BHLH"/>
    <property type="match status" value="1"/>
</dbReference>
<dbReference type="PANTHER" id="PTHR16223">
    <property type="entry name" value="TRANSCRIPTION FACTOR BHLH83-RELATED"/>
    <property type="match status" value="1"/>
</dbReference>
<proteinExistence type="predicted"/>
<evidence type="ECO:0000256" key="5">
    <source>
        <dbReference type="ARBA" id="ARBA00023163"/>
    </source>
</evidence>
<reference evidence="9 10" key="1">
    <citation type="submission" date="2024-06" db="EMBL/GenBank/DDBJ databases">
        <title>A chromosome level genome sequence of Diviner's sage (Salvia divinorum).</title>
        <authorList>
            <person name="Ford S.A."/>
            <person name="Ro D.-K."/>
            <person name="Ness R.W."/>
            <person name="Phillips M.A."/>
        </authorList>
    </citation>
    <scope>NUCLEOTIDE SEQUENCE [LARGE SCALE GENOMIC DNA]</scope>
    <source>
        <strain evidence="9">SAF-2024a</strain>
        <tissue evidence="9">Leaf</tissue>
    </source>
</reference>
<dbReference type="InterPro" id="IPR011598">
    <property type="entry name" value="bHLH_dom"/>
</dbReference>
<dbReference type="InterPro" id="IPR036638">
    <property type="entry name" value="HLH_DNA-bd_sf"/>
</dbReference>
<feature type="domain" description="BHLH" evidence="8">
    <location>
        <begin position="116"/>
        <end position="165"/>
    </location>
</feature>
<dbReference type="Gene3D" id="4.10.280.10">
    <property type="entry name" value="Helix-loop-helix DNA-binding domain"/>
    <property type="match status" value="1"/>
</dbReference>
<keyword evidence="5" id="KW-0804">Transcription</keyword>
<dbReference type="EMBL" id="JBEAFC010000007">
    <property type="protein sequence ID" value="KAL1547652.1"/>
    <property type="molecule type" value="Genomic_DNA"/>
</dbReference>
<name>A0ABD1GUJ0_SALDI</name>
<evidence type="ECO:0000259" key="8">
    <source>
        <dbReference type="PROSITE" id="PS50888"/>
    </source>
</evidence>
<evidence type="ECO:0000256" key="4">
    <source>
        <dbReference type="ARBA" id="ARBA00023125"/>
    </source>
</evidence>
<keyword evidence="10" id="KW-1185">Reference proteome</keyword>
<protein>
    <submittedName>
        <fullName evidence="9">Transcription factor bHLH68-like isoform X2</fullName>
    </submittedName>
</protein>
<keyword evidence="3" id="KW-0805">Transcription regulation</keyword>
<evidence type="ECO:0000256" key="1">
    <source>
        <dbReference type="ARBA" id="ARBA00004123"/>
    </source>
</evidence>
<dbReference type="AlphaFoldDB" id="A0ABD1GUJ0"/>
<accession>A0ABD1GUJ0</accession>
<dbReference type="InterPro" id="IPR045843">
    <property type="entry name" value="IND-like"/>
</dbReference>
<evidence type="ECO:0000313" key="9">
    <source>
        <dbReference type="EMBL" id="KAL1547652.1"/>
    </source>
</evidence>
<feature type="region of interest" description="Disordered" evidence="7">
    <location>
        <begin position="104"/>
        <end position="126"/>
    </location>
</feature>
<dbReference type="PANTHER" id="PTHR16223:SF136">
    <property type="entry name" value="TRANSCRIPTION FACTOR BHLH133-RELATED"/>
    <property type="match status" value="1"/>
</dbReference>
<feature type="compositionally biased region" description="Pro residues" evidence="7">
    <location>
        <begin position="37"/>
        <end position="48"/>
    </location>
</feature>
<sequence length="263" mass="28213">MNEGILPLQQMAGGLQHHPLLAAPPQNHTVHHSAPPLTAPLPPWPPSQEFPQSWSQLVLGFGGEEDKAVGIDPAASYAYVAGNLESTAAKSSSMCPDVLGFSNKSSEGASKKSKTNPTTSAQSGIKVRKEKLGDRITALHQLVSPFGKTDTASVLLEAIGYIRFLQRQIEALSLPYLATGSVNITNSQPVKRETGSCLFPEDPGQLVNESQRKRKAVSEEECKEEVKKDLKSRGLCLVPLACTVDFGSENGADYWAPSFAGNF</sequence>
<evidence type="ECO:0000256" key="6">
    <source>
        <dbReference type="ARBA" id="ARBA00023242"/>
    </source>
</evidence>
<dbReference type="SUPFAM" id="SSF47459">
    <property type="entry name" value="HLH, helix-loop-helix DNA-binding domain"/>
    <property type="match status" value="1"/>
</dbReference>
<dbReference type="CDD" id="cd11393">
    <property type="entry name" value="bHLH_AtbHLH_like"/>
    <property type="match status" value="1"/>
</dbReference>
<organism evidence="9 10">
    <name type="scientific">Salvia divinorum</name>
    <name type="common">Maria pastora</name>
    <name type="synonym">Diviner's sage</name>
    <dbReference type="NCBI Taxonomy" id="28513"/>
    <lineage>
        <taxon>Eukaryota</taxon>
        <taxon>Viridiplantae</taxon>
        <taxon>Streptophyta</taxon>
        <taxon>Embryophyta</taxon>
        <taxon>Tracheophyta</taxon>
        <taxon>Spermatophyta</taxon>
        <taxon>Magnoliopsida</taxon>
        <taxon>eudicotyledons</taxon>
        <taxon>Gunneridae</taxon>
        <taxon>Pentapetalae</taxon>
        <taxon>asterids</taxon>
        <taxon>lamiids</taxon>
        <taxon>Lamiales</taxon>
        <taxon>Lamiaceae</taxon>
        <taxon>Nepetoideae</taxon>
        <taxon>Mentheae</taxon>
        <taxon>Salviinae</taxon>
        <taxon>Salvia</taxon>
        <taxon>Salvia subgen. Calosphace</taxon>
    </lineage>
</organism>